<dbReference type="RefSeq" id="WP_314514384.1">
    <property type="nucleotide sequence ID" value="NZ_JASJOU010000009.1"/>
</dbReference>
<dbReference type="Proteomes" id="UP001232063">
    <property type="component" value="Unassembled WGS sequence"/>
</dbReference>
<comment type="caution">
    <text evidence="4">The sequence shown here is derived from an EMBL/GenBank/DDBJ whole genome shotgun (WGS) entry which is preliminary data.</text>
</comment>
<dbReference type="GO" id="GO:0005975">
    <property type="term" value="P:carbohydrate metabolic process"/>
    <property type="evidence" value="ECO:0007669"/>
    <property type="project" value="InterPro"/>
</dbReference>
<comment type="subunit">
    <text evidence="2">Monomer.</text>
</comment>
<dbReference type="Pfam" id="PF01263">
    <property type="entry name" value="Aldose_epim"/>
    <property type="match status" value="1"/>
</dbReference>
<dbReference type="CDD" id="cd09024">
    <property type="entry name" value="Aldose_epim_lacX"/>
    <property type="match status" value="1"/>
</dbReference>
<accession>A0AAE3R4I3</accession>
<dbReference type="InterPro" id="IPR011013">
    <property type="entry name" value="Gal_mutarotase_sf_dom"/>
</dbReference>
<evidence type="ECO:0000313" key="4">
    <source>
        <dbReference type="EMBL" id="MDJ1503756.1"/>
    </source>
</evidence>
<dbReference type="InterPro" id="IPR037481">
    <property type="entry name" value="LacX"/>
</dbReference>
<evidence type="ECO:0000256" key="1">
    <source>
        <dbReference type="ARBA" id="ARBA00001913"/>
    </source>
</evidence>
<name>A0AAE3R4I3_9BACT</name>
<dbReference type="GO" id="GO:0016853">
    <property type="term" value="F:isomerase activity"/>
    <property type="evidence" value="ECO:0007669"/>
    <property type="project" value="InterPro"/>
</dbReference>
<comment type="cofactor">
    <cofactor evidence="1">
        <name>Ca(2+)</name>
        <dbReference type="ChEBI" id="CHEBI:29108"/>
    </cofactor>
</comment>
<reference evidence="4" key="1">
    <citation type="submission" date="2023-05" db="EMBL/GenBank/DDBJ databases">
        <authorList>
            <person name="Zhang X."/>
        </authorList>
    </citation>
    <scope>NUCLEOTIDE SEQUENCE</scope>
    <source>
        <strain evidence="4">BD1B2-1</strain>
    </source>
</reference>
<sequence length="289" mass="33470">MYTIENELLKITINPKGAELSSIFHKQYKLEYLWQADPAYWAKKSPVLFPIVGTLKQNTYYFNNKAYHLSRHGFARDRSFIVSQQQEDAITFALTSDMESLEIYPFVFEFLIHYQLQDNRVLVTYEVVNPASEDLYFSVGGHPAFNVPLVPDTTYEDYFLQFEKTEMLNVWPITADGLIEDRPEPFLGETDALPLKKSLFYKDALVFKHLQSSRISLLSAKTEHGLEIAFEGFPFFGIWGAKDANFVCLEPWCGIADPVSTNQQLPYKEGIIKLSTQSRWKQNWQLTLF</sequence>
<dbReference type="EMBL" id="JASJOU010000009">
    <property type="protein sequence ID" value="MDJ1503756.1"/>
    <property type="molecule type" value="Genomic_DNA"/>
</dbReference>
<evidence type="ECO:0000313" key="5">
    <source>
        <dbReference type="Proteomes" id="UP001232063"/>
    </source>
</evidence>
<dbReference type="InterPro" id="IPR008183">
    <property type="entry name" value="Aldose_1/G6P_1-epimerase"/>
</dbReference>
<dbReference type="AlphaFoldDB" id="A0AAE3R4I3"/>
<dbReference type="GO" id="GO:0030246">
    <property type="term" value="F:carbohydrate binding"/>
    <property type="evidence" value="ECO:0007669"/>
    <property type="project" value="InterPro"/>
</dbReference>
<organism evidence="4 5">
    <name type="scientific">Xanthocytophaga agilis</name>
    <dbReference type="NCBI Taxonomy" id="3048010"/>
    <lineage>
        <taxon>Bacteria</taxon>
        <taxon>Pseudomonadati</taxon>
        <taxon>Bacteroidota</taxon>
        <taxon>Cytophagia</taxon>
        <taxon>Cytophagales</taxon>
        <taxon>Rhodocytophagaceae</taxon>
        <taxon>Xanthocytophaga</taxon>
    </lineage>
</organism>
<gene>
    <name evidence="4" type="ORF">QNI22_24045</name>
</gene>
<evidence type="ECO:0000256" key="3">
    <source>
        <dbReference type="ARBA" id="ARBA00022837"/>
    </source>
</evidence>
<evidence type="ECO:0000256" key="2">
    <source>
        <dbReference type="ARBA" id="ARBA00011245"/>
    </source>
</evidence>
<dbReference type="InterPro" id="IPR014718">
    <property type="entry name" value="GH-type_carb-bd"/>
</dbReference>
<proteinExistence type="predicted"/>
<keyword evidence="3" id="KW-0106">Calcium</keyword>
<dbReference type="SUPFAM" id="SSF74650">
    <property type="entry name" value="Galactose mutarotase-like"/>
    <property type="match status" value="1"/>
</dbReference>
<dbReference type="Gene3D" id="2.70.98.10">
    <property type="match status" value="1"/>
</dbReference>
<protein>
    <submittedName>
        <fullName evidence="4">Aldose 1-epimerase family protein</fullName>
    </submittedName>
</protein>
<keyword evidence="5" id="KW-1185">Reference proteome</keyword>